<keyword evidence="3" id="KW-1185">Reference proteome</keyword>
<feature type="compositionally biased region" description="Low complexity" evidence="1">
    <location>
        <begin position="133"/>
        <end position="148"/>
    </location>
</feature>
<organism evidence="2 3">
    <name type="scientific">Roseiarcus fermentans</name>
    <dbReference type="NCBI Taxonomy" id="1473586"/>
    <lineage>
        <taxon>Bacteria</taxon>
        <taxon>Pseudomonadati</taxon>
        <taxon>Pseudomonadota</taxon>
        <taxon>Alphaproteobacteria</taxon>
        <taxon>Hyphomicrobiales</taxon>
        <taxon>Roseiarcaceae</taxon>
        <taxon>Roseiarcus</taxon>
    </lineage>
</organism>
<evidence type="ECO:0000313" key="2">
    <source>
        <dbReference type="EMBL" id="RBP05641.1"/>
    </source>
</evidence>
<reference evidence="2 3" key="1">
    <citation type="submission" date="2018-06" db="EMBL/GenBank/DDBJ databases">
        <title>Genomic Encyclopedia of Type Strains, Phase IV (KMG-IV): sequencing the most valuable type-strain genomes for metagenomic binning, comparative biology and taxonomic classification.</title>
        <authorList>
            <person name="Goeker M."/>
        </authorList>
    </citation>
    <scope>NUCLEOTIDE SEQUENCE [LARGE SCALE GENOMIC DNA]</scope>
    <source>
        <strain evidence="2 3">DSM 24875</strain>
    </source>
</reference>
<feature type="compositionally biased region" description="Basic residues" evidence="1">
    <location>
        <begin position="64"/>
        <end position="81"/>
    </location>
</feature>
<evidence type="ECO:0000256" key="1">
    <source>
        <dbReference type="SAM" id="MobiDB-lite"/>
    </source>
</evidence>
<gene>
    <name evidence="2" type="ORF">DFR50_1344</name>
</gene>
<comment type="caution">
    <text evidence="2">The sequence shown here is derived from an EMBL/GenBank/DDBJ whole genome shotgun (WGS) entry which is preliminary data.</text>
</comment>
<sequence length="219" mass="24246">MVSQSRSGSGSMSARRNAFDDVSNAVGHREARTLRIRDRLLLQHGHVVAIHRDRYRPREQRRSGPTRRRWLASRSASRRSTARPPGPGPRAQPPWQLRSPATAKPPSSRGAKRRGDPRGRGQCLPYAGRRRAAASAAPGSPRRPSGSSRGRRETSSPSPQRRRPPVIPKARQGSAVTIARTFRGIPLKRLKTGRPSRPWGRSARPQATAAMRDAPRRAL</sequence>
<feature type="region of interest" description="Disordered" evidence="1">
    <location>
        <begin position="53"/>
        <end position="219"/>
    </location>
</feature>
<evidence type="ECO:0000313" key="3">
    <source>
        <dbReference type="Proteomes" id="UP000253529"/>
    </source>
</evidence>
<dbReference type="Proteomes" id="UP000253529">
    <property type="component" value="Unassembled WGS sequence"/>
</dbReference>
<dbReference type="AlphaFoldDB" id="A0A366ETD0"/>
<proteinExistence type="predicted"/>
<protein>
    <submittedName>
        <fullName evidence="2">Uncharacterized protein</fullName>
    </submittedName>
</protein>
<feature type="compositionally biased region" description="Basic and acidic residues" evidence="1">
    <location>
        <begin position="53"/>
        <end position="62"/>
    </location>
</feature>
<accession>A0A366ETD0</accession>
<dbReference type="EMBL" id="QNRK01000034">
    <property type="protein sequence ID" value="RBP05641.1"/>
    <property type="molecule type" value="Genomic_DNA"/>
</dbReference>
<name>A0A366ETD0_9HYPH</name>